<name>A0A6J4URS9_9BACT</name>
<proteinExistence type="predicted"/>
<dbReference type="AlphaFoldDB" id="A0A6J4URS9"/>
<organism evidence="1">
    <name type="scientific">uncultured Thermomicrobiales bacterium</name>
    <dbReference type="NCBI Taxonomy" id="1645740"/>
    <lineage>
        <taxon>Bacteria</taxon>
        <taxon>Pseudomonadati</taxon>
        <taxon>Thermomicrobiota</taxon>
        <taxon>Thermomicrobia</taxon>
        <taxon>Thermomicrobiales</taxon>
        <taxon>environmental samples</taxon>
    </lineage>
</organism>
<protein>
    <submittedName>
        <fullName evidence="1">Uncharacterized protein</fullName>
    </submittedName>
</protein>
<sequence>CGCRCSSPWSPSEWPWSPCEWPWSPCSRAGPCADGRPGAAVACDPCGSSAVTR</sequence>
<feature type="non-terminal residue" evidence="1">
    <location>
        <position position="1"/>
    </location>
</feature>
<dbReference type="EMBL" id="CADCWM010000430">
    <property type="protein sequence ID" value="CAA9558013.1"/>
    <property type="molecule type" value="Genomic_DNA"/>
</dbReference>
<feature type="non-terminal residue" evidence="1">
    <location>
        <position position="53"/>
    </location>
</feature>
<reference evidence="1" key="1">
    <citation type="submission" date="2020-02" db="EMBL/GenBank/DDBJ databases">
        <authorList>
            <person name="Meier V. D."/>
        </authorList>
    </citation>
    <scope>NUCLEOTIDE SEQUENCE</scope>
    <source>
        <strain evidence="1">AVDCRST_MAG88</strain>
    </source>
</reference>
<gene>
    <name evidence="1" type="ORF">AVDCRST_MAG88-1266</name>
</gene>
<accession>A0A6J4URS9</accession>
<evidence type="ECO:0000313" key="1">
    <source>
        <dbReference type="EMBL" id="CAA9558013.1"/>
    </source>
</evidence>